<dbReference type="InterPro" id="IPR012337">
    <property type="entry name" value="RNaseH-like_sf"/>
</dbReference>
<evidence type="ECO:0000313" key="2">
    <source>
        <dbReference type="EMBL" id="MED6218448.1"/>
    </source>
</evidence>
<dbReference type="InterPro" id="IPR002156">
    <property type="entry name" value="RNaseH_domain"/>
</dbReference>
<feature type="domain" description="RNase H type-1" evidence="1">
    <location>
        <begin position="18"/>
        <end position="95"/>
    </location>
</feature>
<organism evidence="2 3">
    <name type="scientific">Stylosanthes scabra</name>
    <dbReference type="NCBI Taxonomy" id="79078"/>
    <lineage>
        <taxon>Eukaryota</taxon>
        <taxon>Viridiplantae</taxon>
        <taxon>Streptophyta</taxon>
        <taxon>Embryophyta</taxon>
        <taxon>Tracheophyta</taxon>
        <taxon>Spermatophyta</taxon>
        <taxon>Magnoliopsida</taxon>
        <taxon>eudicotyledons</taxon>
        <taxon>Gunneridae</taxon>
        <taxon>Pentapetalae</taxon>
        <taxon>rosids</taxon>
        <taxon>fabids</taxon>
        <taxon>Fabales</taxon>
        <taxon>Fabaceae</taxon>
        <taxon>Papilionoideae</taxon>
        <taxon>50 kb inversion clade</taxon>
        <taxon>dalbergioids sensu lato</taxon>
        <taxon>Dalbergieae</taxon>
        <taxon>Pterocarpus clade</taxon>
        <taxon>Stylosanthes</taxon>
    </lineage>
</organism>
<dbReference type="PANTHER" id="PTHR47723">
    <property type="entry name" value="OS05G0353850 PROTEIN"/>
    <property type="match status" value="1"/>
</dbReference>
<dbReference type="InterPro" id="IPR036397">
    <property type="entry name" value="RNaseH_sf"/>
</dbReference>
<proteinExistence type="predicted"/>
<dbReference type="Pfam" id="PF13456">
    <property type="entry name" value="RVT_3"/>
    <property type="match status" value="1"/>
</dbReference>
<dbReference type="EMBL" id="JASCZI010271961">
    <property type="protein sequence ID" value="MED6218448.1"/>
    <property type="molecule type" value="Genomic_DNA"/>
</dbReference>
<evidence type="ECO:0000259" key="1">
    <source>
        <dbReference type="Pfam" id="PF13456"/>
    </source>
</evidence>
<keyword evidence="3" id="KW-1185">Reference proteome</keyword>
<dbReference type="SUPFAM" id="SSF53098">
    <property type="entry name" value="Ribonuclease H-like"/>
    <property type="match status" value="1"/>
</dbReference>
<dbReference type="InterPro" id="IPR044730">
    <property type="entry name" value="RNase_H-like_dom_plant"/>
</dbReference>
<reference evidence="2 3" key="1">
    <citation type="journal article" date="2023" name="Plants (Basel)">
        <title>Bridging the Gap: Combining Genomics and Transcriptomics Approaches to Understand Stylosanthes scabra, an Orphan Legume from the Brazilian Caatinga.</title>
        <authorList>
            <person name="Ferreira-Neto J.R.C."/>
            <person name="da Silva M.D."/>
            <person name="Binneck E."/>
            <person name="de Melo N.F."/>
            <person name="da Silva R.H."/>
            <person name="de Melo A.L.T.M."/>
            <person name="Pandolfi V."/>
            <person name="Bustamante F.O."/>
            <person name="Brasileiro-Vidal A.C."/>
            <person name="Benko-Iseppon A.M."/>
        </authorList>
    </citation>
    <scope>NUCLEOTIDE SEQUENCE [LARGE SCALE GENOMIC DNA]</scope>
    <source>
        <tissue evidence="2">Leaves</tissue>
    </source>
</reference>
<dbReference type="PANTHER" id="PTHR47723:SF19">
    <property type="entry name" value="POLYNUCLEOTIDYL TRANSFERASE, RIBONUCLEASE H-LIKE SUPERFAMILY PROTEIN"/>
    <property type="match status" value="1"/>
</dbReference>
<protein>
    <recommendedName>
        <fullName evidence="1">RNase H type-1 domain-containing protein</fullName>
    </recommendedName>
</protein>
<gene>
    <name evidence="2" type="ORF">PIB30_026671</name>
</gene>
<evidence type="ECO:0000313" key="3">
    <source>
        <dbReference type="Proteomes" id="UP001341840"/>
    </source>
</evidence>
<comment type="caution">
    <text evidence="2">The sequence shown here is derived from an EMBL/GenBank/DDBJ whole genome shotgun (WGS) entry which is preliminary data.</text>
</comment>
<sequence length="130" mass="13949">MEEEGYEDGGGRDWIKVNTDAAFSKDTKQGAISAVFRDCSGRLLTGLASKIKACSALAAEAESIRTAFIAIRNMNIDQVLIESDNLLLVQALKSLGRGWEGSSRNRPVFIGVIVPSCLGGAVCASWQEVR</sequence>
<dbReference type="InterPro" id="IPR053151">
    <property type="entry name" value="RNase_H-like"/>
</dbReference>
<dbReference type="Gene3D" id="3.30.420.10">
    <property type="entry name" value="Ribonuclease H-like superfamily/Ribonuclease H"/>
    <property type="match status" value="1"/>
</dbReference>
<name>A0ABU6ZB04_9FABA</name>
<accession>A0ABU6ZB04</accession>
<dbReference type="Proteomes" id="UP001341840">
    <property type="component" value="Unassembled WGS sequence"/>
</dbReference>
<dbReference type="CDD" id="cd06222">
    <property type="entry name" value="RNase_H_like"/>
    <property type="match status" value="1"/>
</dbReference>